<feature type="coiled-coil region" evidence="1">
    <location>
        <begin position="93"/>
        <end position="151"/>
    </location>
</feature>
<evidence type="ECO:0000256" key="1">
    <source>
        <dbReference type="SAM" id="Coils"/>
    </source>
</evidence>
<reference evidence="3" key="1">
    <citation type="journal article" date="2023" name="G3 (Bethesda)">
        <title>Whole genome assemblies of Zophobas morio and Tenebrio molitor.</title>
        <authorList>
            <person name="Kaur S."/>
            <person name="Stinson S.A."/>
            <person name="diCenzo G.C."/>
        </authorList>
    </citation>
    <scope>NUCLEOTIDE SEQUENCE</scope>
    <source>
        <strain evidence="3">QUZm001</strain>
    </source>
</reference>
<protein>
    <submittedName>
        <fullName evidence="3">Uncharacterized protein</fullName>
    </submittedName>
</protein>
<proteinExistence type="predicted"/>
<feature type="region of interest" description="Disordered" evidence="2">
    <location>
        <begin position="32"/>
        <end position="93"/>
    </location>
</feature>
<keyword evidence="1" id="KW-0175">Coiled coil</keyword>
<organism evidence="3 4">
    <name type="scientific">Zophobas morio</name>
    <dbReference type="NCBI Taxonomy" id="2755281"/>
    <lineage>
        <taxon>Eukaryota</taxon>
        <taxon>Metazoa</taxon>
        <taxon>Ecdysozoa</taxon>
        <taxon>Arthropoda</taxon>
        <taxon>Hexapoda</taxon>
        <taxon>Insecta</taxon>
        <taxon>Pterygota</taxon>
        <taxon>Neoptera</taxon>
        <taxon>Endopterygota</taxon>
        <taxon>Coleoptera</taxon>
        <taxon>Polyphaga</taxon>
        <taxon>Cucujiformia</taxon>
        <taxon>Tenebrionidae</taxon>
        <taxon>Zophobas</taxon>
    </lineage>
</organism>
<keyword evidence="4" id="KW-1185">Reference proteome</keyword>
<comment type="caution">
    <text evidence="3">The sequence shown here is derived from an EMBL/GenBank/DDBJ whole genome shotgun (WGS) entry which is preliminary data.</text>
</comment>
<sequence length="289" mass="33612">MRNQKNLTSKEIVWVTVLIAARSKQHRDVLDRYTGNKKVGQGMLNENPEPEKGHKLAIEEQDNQKRKRETSFSPSPEGQRVQRKQKRVQAGDMDEVKNMFKTLMEEIAEMKRDQRAYQTEVTTLREENQRLTERLERVEQHLEKLEKAERRNNIVIKGGKLQGSEITAEVEELLKNKVGIQTKIQDARLVSEKYDIVVAKIENWDTKRAIMKQKNKLKGSKTFIEDDYTKQESEIQKKIRGIAAAEKGKGVEAKVGYKKMIWAGEVWHWDTKLDKLVKAPSHPKENPKN</sequence>
<name>A0AA38MDJ3_9CUCU</name>
<dbReference type="EMBL" id="JALNTZ010000005">
    <property type="protein sequence ID" value="KAJ3652522.1"/>
    <property type="molecule type" value="Genomic_DNA"/>
</dbReference>
<evidence type="ECO:0000256" key="2">
    <source>
        <dbReference type="SAM" id="MobiDB-lite"/>
    </source>
</evidence>
<feature type="compositionally biased region" description="Basic and acidic residues" evidence="2">
    <location>
        <begin position="49"/>
        <end position="64"/>
    </location>
</feature>
<gene>
    <name evidence="3" type="ORF">Zmor_018478</name>
</gene>
<accession>A0AA38MDJ3</accession>
<evidence type="ECO:0000313" key="3">
    <source>
        <dbReference type="EMBL" id="KAJ3652522.1"/>
    </source>
</evidence>
<dbReference type="Proteomes" id="UP001168821">
    <property type="component" value="Unassembled WGS sequence"/>
</dbReference>
<evidence type="ECO:0000313" key="4">
    <source>
        <dbReference type="Proteomes" id="UP001168821"/>
    </source>
</evidence>
<dbReference type="AlphaFoldDB" id="A0AA38MDJ3"/>